<evidence type="ECO:0000313" key="2">
    <source>
        <dbReference type="EMBL" id="EPY27749.1"/>
    </source>
</evidence>
<keyword evidence="3" id="KW-1185">Reference proteome</keyword>
<protein>
    <submittedName>
        <fullName evidence="2">Uncharacterized protein</fullName>
    </submittedName>
</protein>
<feature type="region of interest" description="Disordered" evidence="1">
    <location>
        <begin position="139"/>
        <end position="180"/>
    </location>
</feature>
<accession>S9UG79</accession>
<dbReference type="OrthoDB" id="272920at2759"/>
<gene>
    <name evidence="2" type="ORF">STCU_05589</name>
</gene>
<reference evidence="2 3" key="1">
    <citation type="journal article" date="2013" name="PLoS ONE">
        <title>Predicting the Proteins of Angomonas deanei, Strigomonas culicis and Their Respective Endosymbionts Reveals New Aspects of the Trypanosomatidae Family.</title>
        <authorList>
            <person name="Motta M.C."/>
            <person name="Martins A.C."/>
            <person name="de Souza S.S."/>
            <person name="Catta-Preta C.M."/>
            <person name="Silva R."/>
            <person name="Klein C.C."/>
            <person name="de Almeida L.G."/>
            <person name="de Lima Cunha O."/>
            <person name="Ciapina L.P."/>
            <person name="Brocchi M."/>
            <person name="Colabardini A.C."/>
            <person name="de Araujo Lima B."/>
            <person name="Machado C.R."/>
            <person name="de Almeida Soares C.M."/>
            <person name="Probst C.M."/>
            <person name="de Menezes C.B."/>
            <person name="Thompson C.E."/>
            <person name="Bartholomeu D.C."/>
            <person name="Gradia D.F."/>
            <person name="Pavoni D.P."/>
            <person name="Grisard E.C."/>
            <person name="Fantinatti-Garboggini F."/>
            <person name="Marchini F.K."/>
            <person name="Rodrigues-Luiz G.F."/>
            <person name="Wagner G."/>
            <person name="Goldman G.H."/>
            <person name="Fietto J.L."/>
            <person name="Elias M.C."/>
            <person name="Goldman M.H."/>
            <person name="Sagot M.F."/>
            <person name="Pereira M."/>
            <person name="Stoco P.H."/>
            <person name="de Mendonca-Neto R.P."/>
            <person name="Teixeira S.M."/>
            <person name="Maciel T.E."/>
            <person name="de Oliveira Mendes T.A."/>
            <person name="Urmenyi T.P."/>
            <person name="de Souza W."/>
            <person name="Schenkman S."/>
            <person name="de Vasconcelos A.T."/>
        </authorList>
    </citation>
    <scope>NUCLEOTIDE SEQUENCE [LARGE SCALE GENOMIC DNA]</scope>
</reference>
<evidence type="ECO:0000313" key="3">
    <source>
        <dbReference type="Proteomes" id="UP000015354"/>
    </source>
</evidence>
<comment type="caution">
    <text evidence="2">The sequence shown here is derived from an EMBL/GenBank/DDBJ whole genome shotgun (WGS) entry which is preliminary data.</text>
</comment>
<name>S9UG79_9TRYP</name>
<sequence>MSQHKAEVALLLEYVFSLYSLKRAKMPPSAHEFVIHCEQYGVKKSDWATDMGTVEGVEPSLLTPKQLLQKLIALDRVGRVQRLIELCHTVQDLHTCVRKIGKLFALPEDAEEGADAESDLSYAAKCQLISKLISKARRTVTVPNPHKGKKQPRAKKEGSPAKDPATEAEPPAEERDVTVVEDPTTAAAEANEEEEELKGAKIVDLTEEEKETFKEMVRRTFQLLETVLASRPAHITQQPLTKFMHFSKWCLSHHLIEEDAAEDLSKFEDEAQTAMGQQAEQLEVVMKLKALPTGDEAALRELLDALWTDGKEKSFAPHSADVLSCIATAATASGISEALRELVAERLTKTHTVLKKDGTELPRRALRLVNDILSKKKHDAIKQQLEEEKKQHH</sequence>
<proteinExistence type="predicted"/>
<organism evidence="2 3">
    <name type="scientific">Strigomonas culicis</name>
    <dbReference type="NCBI Taxonomy" id="28005"/>
    <lineage>
        <taxon>Eukaryota</taxon>
        <taxon>Discoba</taxon>
        <taxon>Euglenozoa</taxon>
        <taxon>Kinetoplastea</taxon>
        <taxon>Metakinetoplastina</taxon>
        <taxon>Trypanosomatida</taxon>
        <taxon>Trypanosomatidae</taxon>
        <taxon>Strigomonadinae</taxon>
        <taxon>Strigomonas</taxon>
    </lineage>
</organism>
<dbReference type="AlphaFoldDB" id="S9UG79"/>
<evidence type="ECO:0000256" key="1">
    <source>
        <dbReference type="SAM" id="MobiDB-lite"/>
    </source>
</evidence>
<dbReference type="Proteomes" id="UP000015354">
    <property type="component" value="Unassembled WGS sequence"/>
</dbReference>
<dbReference type="EMBL" id="ATMH01005589">
    <property type="protein sequence ID" value="EPY27749.1"/>
    <property type="molecule type" value="Genomic_DNA"/>
</dbReference>